<evidence type="ECO:0000313" key="1">
    <source>
        <dbReference type="EMBL" id="KMS93657.1"/>
    </source>
</evidence>
<keyword evidence="2" id="KW-1185">Reference proteome</keyword>
<sequence length="89" mass="9631">LHQNRHSLSKLAGPMATPVMVSSEKVMSAVNSADVLIPAADTSANLVDGLNLYPTDTREPIDHLLLESIVKELIFLHSEPSLGMRSLLL</sequence>
<name>A0A0J8B188_BETVV</name>
<feature type="non-terminal residue" evidence="1">
    <location>
        <position position="1"/>
    </location>
</feature>
<proteinExistence type="predicted"/>
<dbReference type="EMBL" id="KQ100301">
    <property type="protein sequence ID" value="KMS93657.1"/>
    <property type="molecule type" value="Genomic_DNA"/>
</dbReference>
<gene>
    <name evidence="1" type="ORF">BVRB_029260</name>
</gene>
<accession>A0A0J8B188</accession>
<dbReference type="AlphaFoldDB" id="A0A0J8B188"/>
<evidence type="ECO:0000313" key="2">
    <source>
        <dbReference type="Proteomes" id="UP000035740"/>
    </source>
</evidence>
<dbReference type="Proteomes" id="UP000035740">
    <property type="component" value="Unassembled WGS sequence"/>
</dbReference>
<organism evidence="1 2">
    <name type="scientific">Beta vulgaris subsp. vulgaris</name>
    <name type="common">Beet</name>
    <dbReference type="NCBI Taxonomy" id="3555"/>
    <lineage>
        <taxon>Eukaryota</taxon>
        <taxon>Viridiplantae</taxon>
        <taxon>Streptophyta</taxon>
        <taxon>Embryophyta</taxon>
        <taxon>Tracheophyta</taxon>
        <taxon>Spermatophyta</taxon>
        <taxon>Magnoliopsida</taxon>
        <taxon>eudicotyledons</taxon>
        <taxon>Gunneridae</taxon>
        <taxon>Pentapetalae</taxon>
        <taxon>Caryophyllales</taxon>
        <taxon>Chenopodiaceae</taxon>
        <taxon>Betoideae</taxon>
        <taxon>Beta</taxon>
    </lineage>
</organism>
<reference evidence="1 2" key="1">
    <citation type="journal article" date="2014" name="Nature">
        <title>The genome of the recently domesticated crop plant sugar beet (Beta vulgaris).</title>
        <authorList>
            <person name="Dohm J.C."/>
            <person name="Minoche A.E."/>
            <person name="Holtgrawe D."/>
            <person name="Capella-Gutierrez S."/>
            <person name="Zakrzewski F."/>
            <person name="Tafer H."/>
            <person name="Rupp O."/>
            <person name="Sorensen T.R."/>
            <person name="Stracke R."/>
            <person name="Reinhardt R."/>
            <person name="Goesmann A."/>
            <person name="Kraft T."/>
            <person name="Schulz B."/>
            <person name="Stadler P.F."/>
            <person name="Schmidt T."/>
            <person name="Gabaldon T."/>
            <person name="Lehrach H."/>
            <person name="Weisshaar B."/>
            <person name="Himmelbauer H."/>
        </authorList>
    </citation>
    <scope>NUCLEOTIDE SEQUENCE [LARGE SCALE GENOMIC DNA]</scope>
    <source>
        <tissue evidence="1">Taproot</tissue>
    </source>
</reference>
<protein>
    <submittedName>
        <fullName evidence="1">Uncharacterized protein</fullName>
    </submittedName>
</protein>